<keyword evidence="2" id="KW-0614">Plasmid</keyword>
<dbReference type="Proteomes" id="UP001059597">
    <property type="component" value="Plasmid SNP1"/>
</dbReference>
<geneLocation type="plasmid" evidence="2 3">
    <name>SNP1</name>
</geneLocation>
<protein>
    <submittedName>
        <fullName evidence="2">Uncharacterized protein</fullName>
    </submittedName>
</protein>
<organism evidence="2 3">
    <name type="scientific">Streptomyces nigrescens</name>
    <dbReference type="NCBI Taxonomy" id="1920"/>
    <lineage>
        <taxon>Bacteria</taxon>
        <taxon>Bacillati</taxon>
        <taxon>Actinomycetota</taxon>
        <taxon>Actinomycetes</taxon>
        <taxon>Kitasatosporales</taxon>
        <taxon>Streptomycetaceae</taxon>
        <taxon>Streptomyces</taxon>
    </lineage>
</organism>
<reference evidence="2" key="1">
    <citation type="submission" date="2022-06" db="EMBL/GenBank/DDBJ databases">
        <title>Complete genome sequence of Streptomyces nigrescens HEK616.</title>
        <authorList>
            <person name="Asamizu S."/>
            <person name="Onaka H."/>
        </authorList>
    </citation>
    <scope>NUCLEOTIDE SEQUENCE</scope>
    <source>
        <strain evidence="2">HEK616</strain>
        <plasmid evidence="2">SNP1</plasmid>
    </source>
</reference>
<gene>
    <name evidence="2" type="ORF">HEK616_83000</name>
</gene>
<accession>A0ABN6RDP2</accession>
<evidence type="ECO:0000256" key="1">
    <source>
        <dbReference type="SAM" id="MobiDB-lite"/>
    </source>
</evidence>
<proteinExistence type="predicted"/>
<feature type="region of interest" description="Disordered" evidence="1">
    <location>
        <begin position="1"/>
        <end position="21"/>
    </location>
</feature>
<name>A0ABN6RDP2_STRNI</name>
<evidence type="ECO:0000313" key="2">
    <source>
        <dbReference type="EMBL" id="BDM74813.1"/>
    </source>
</evidence>
<keyword evidence="3" id="KW-1185">Reference proteome</keyword>
<dbReference type="EMBL" id="AP026074">
    <property type="protein sequence ID" value="BDM74813.1"/>
    <property type="molecule type" value="Genomic_DNA"/>
</dbReference>
<sequence length="110" mass="12460">MLRCRPGRDQWVKPQDNRPVEEQSIGIDPKLFDQFCCRSAPLTSEQVKGWTTQENRMFVVDLCHHLVSGAGIQSVHDGVGFAAACFEIGEGFFRCVAFLRPGNGKHRRQR</sequence>
<evidence type="ECO:0000313" key="3">
    <source>
        <dbReference type="Proteomes" id="UP001059597"/>
    </source>
</evidence>